<dbReference type="NCBIfam" id="TIGR01683">
    <property type="entry name" value="thiS"/>
    <property type="match status" value="1"/>
</dbReference>
<dbReference type="Pfam" id="PF02597">
    <property type="entry name" value="ThiS"/>
    <property type="match status" value="1"/>
</dbReference>
<accession>A0ABX0WKC4</accession>
<evidence type="ECO:0000313" key="2">
    <source>
        <dbReference type="Proteomes" id="UP000720344"/>
    </source>
</evidence>
<organism evidence="1 2">
    <name type="scientific">Rhodocyclus gracilis</name>
    <dbReference type="NCBI Taxonomy" id="2929842"/>
    <lineage>
        <taxon>Bacteria</taxon>
        <taxon>Pseudomonadati</taxon>
        <taxon>Pseudomonadota</taxon>
        <taxon>Betaproteobacteria</taxon>
        <taxon>Rhodocyclales</taxon>
        <taxon>Rhodocyclaceae</taxon>
        <taxon>Rhodocyclus</taxon>
    </lineage>
</organism>
<dbReference type="InterPro" id="IPR003749">
    <property type="entry name" value="ThiS/MoaD-like"/>
</dbReference>
<dbReference type="Gene3D" id="3.10.20.30">
    <property type="match status" value="1"/>
</dbReference>
<reference evidence="2" key="1">
    <citation type="submission" date="2020-03" db="EMBL/GenBank/DDBJ databases">
        <title>Whole-genome sequence of the purple nonsulfur bacterium Rhodocyclus tenuis DSM112.</title>
        <authorList>
            <person name="Kyndt J.A."/>
            <person name="Meyer T.E."/>
        </authorList>
    </citation>
    <scope>NUCLEOTIDE SEQUENCE [LARGE SCALE GENOMIC DNA]</scope>
    <source>
        <strain evidence="2">DSM 112</strain>
    </source>
</reference>
<dbReference type="PANTHER" id="PTHR34472:SF1">
    <property type="entry name" value="SULFUR CARRIER PROTEIN THIS"/>
    <property type="match status" value="1"/>
</dbReference>
<gene>
    <name evidence="1" type="primary">thiS</name>
    <name evidence="1" type="ORF">HCX48_08340</name>
</gene>
<evidence type="ECO:0000313" key="1">
    <source>
        <dbReference type="EMBL" id="NJA89227.1"/>
    </source>
</evidence>
<dbReference type="EMBL" id="JAATWB010000005">
    <property type="protein sequence ID" value="NJA89227.1"/>
    <property type="molecule type" value="Genomic_DNA"/>
</dbReference>
<protein>
    <submittedName>
        <fullName evidence="1">Sulfur carrier protein ThiS</fullName>
    </submittedName>
</protein>
<dbReference type="SUPFAM" id="SSF54285">
    <property type="entry name" value="MoaD/ThiS"/>
    <property type="match status" value="1"/>
</dbReference>
<keyword evidence="2" id="KW-1185">Reference proteome</keyword>
<sequence length="66" mass="6934">MNLVINGETRPFPEPLTVAGLVDTLGFVGKRIAVEKNGDIVPRSRYAETPLAEGDRLEIVGAVGGG</sequence>
<dbReference type="InterPro" id="IPR016155">
    <property type="entry name" value="Mopterin_synth/thiamin_S_b"/>
</dbReference>
<dbReference type="RefSeq" id="WP_167681679.1">
    <property type="nucleotide sequence ID" value="NZ_JAATWB010000005.1"/>
</dbReference>
<dbReference type="Proteomes" id="UP000720344">
    <property type="component" value="Unassembled WGS sequence"/>
</dbReference>
<name>A0ABX0WKC4_9RHOO</name>
<dbReference type="PANTHER" id="PTHR34472">
    <property type="entry name" value="SULFUR CARRIER PROTEIN THIS"/>
    <property type="match status" value="1"/>
</dbReference>
<comment type="caution">
    <text evidence="1">The sequence shown here is derived from an EMBL/GenBank/DDBJ whole genome shotgun (WGS) entry which is preliminary data.</text>
</comment>
<proteinExistence type="predicted"/>
<dbReference type="CDD" id="cd00565">
    <property type="entry name" value="Ubl_ThiS"/>
    <property type="match status" value="1"/>
</dbReference>
<dbReference type="InterPro" id="IPR012675">
    <property type="entry name" value="Beta-grasp_dom_sf"/>
</dbReference>
<dbReference type="InterPro" id="IPR010035">
    <property type="entry name" value="Thi_S"/>
</dbReference>